<evidence type="ECO:0000256" key="8">
    <source>
        <dbReference type="ARBA" id="ARBA00022723"/>
    </source>
</evidence>
<evidence type="ECO:0000256" key="11">
    <source>
        <dbReference type="ARBA" id="ARBA00022982"/>
    </source>
</evidence>
<comment type="subcellular location">
    <subcellularLocation>
        <location evidence="2 14">Mitochondrion inner membrane</location>
        <topology evidence="2 14">Multi-pass membrane protein</topology>
    </subcellularLocation>
</comment>
<evidence type="ECO:0000256" key="2">
    <source>
        <dbReference type="ARBA" id="ARBA00004448"/>
    </source>
</evidence>
<evidence type="ECO:0000259" key="16">
    <source>
        <dbReference type="PROSITE" id="PS50855"/>
    </source>
</evidence>
<keyword evidence="8 14" id="KW-0479">Metal-binding</keyword>
<keyword evidence="14" id="KW-0813">Transport</keyword>
<dbReference type="GO" id="GO:0022904">
    <property type="term" value="P:respiratory electron transport chain"/>
    <property type="evidence" value="ECO:0007669"/>
    <property type="project" value="TreeGrafter"/>
</dbReference>
<comment type="function">
    <text evidence="14">Component of the cytochrome c oxidase, the last enzyme in the mitochondrial electron transport chain which drives oxidative phosphorylation. The respiratory chain contains 3 multisubunit complexes succinate dehydrogenase (complex II, CII), ubiquinol-cytochrome c oxidoreductase (cytochrome b-c1 complex, complex III, CIII) and cytochrome c oxidase (complex IV, CIV), that cooperate to transfer electrons derived from NADH and succinate to molecular oxygen, creating an electrochemical gradient over the inner membrane that drives transmembrane transport and the ATP synthase. Cytochrome c oxidase is the component of the respiratory chain that catalyzes the reduction of oxygen to water. Electrons originating from reduced cytochrome c in the intermembrane space (IMS) are transferred via the dinuclear copper A center (CU(A)) of subunit 2 and heme A of subunit 1 to the active site in subunit 1, a binuclear center (BNC) formed by heme A3 and copper B (CU(B)). The BNC reduces molecular oxygen to 2 water molecules using 4 electrons from cytochrome c in the IMS and 4 protons from the mitochondrial matrix.</text>
</comment>
<reference evidence="17" key="1">
    <citation type="submission" date="2020-02" db="EMBL/GenBank/DDBJ databases">
        <title>Relaxed selection underlies rapid genomic changes in the transitions from sociality to social parasitism in ants.</title>
        <authorList>
            <person name="Bi X."/>
        </authorList>
    </citation>
    <scope>NUCLEOTIDE SEQUENCE</scope>
    <source>
        <strain evidence="17">BGI-DK2013a</strain>
        <tissue evidence="17">Whole body</tissue>
    </source>
</reference>
<keyword evidence="15" id="KW-1133">Transmembrane helix</keyword>
<accession>A0A836JGV1</accession>
<evidence type="ECO:0000256" key="6">
    <source>
        <dbReference type="ARBA" id="ARBA00015947"/>
    </source>
</evidence>
<evidence type="ECO:0000256" key="3">
    <source>
        <dbReference type="ARBA" id="ARBA00004673"/>
    </source>
</evidence>
<dbReference type="GO" id="GO:0004129">
    <property type="term" value="F:cytochrome-c oxidase activity"/>
    <property type="evidence" value="ECO:0007669"/>
    <property type="project" value="UniProtKB-EC"/>
</dbReference>
<feature type="non-terminal residue" evidence="17">
    <location>
        <position position="495"/>
    </location>
</feature>
<comment type="pathway">
    <text evidence="3 14">Energy metabolism; oxidative phosphorylation.</text>
</comment>
<keyword evidence="12 14" id="KW-0496">Mitochondrion</keyword>
<comment type="caution">
    <text evidence="17">The sequence shown here is derived from an EMBL/GenBank/DDBJ whole genome shotgun (WGS) entry which is preliminary data.</text>
</comment>
<keyword evidence="14 15" id="KW-0472">Membrane</keyword>
<dbReference type="SUPFAM" id="SSF81442">
    <property type="entry name" value="Cytochrome c oxidase subunit I-like"/>
    <property type="match status" value="1"/>
</dbReference>
<dbReference type="GO" id="GO:0020037">
    <property type="term" value="F:heme binding"/>
    <property type="evidence" value="ECO:0007669"/>
    <property type="project" value="InterPro"/>
</dbReference>
<evidence type="ECO:0000313" key="18">
    <source>
        <dbReference type="Proteomes" id="UP000667349"/>
    </source>
</evidence>
<comment type="cofactor">
    <cofactor evidence="1">
        <name>heme</name>
        <dbReference type="ChEBI" id="CHEBI:30413"/>
    </cofactor>
</comment>
<dbReference type="Gene3D" id="1.20.210.10">
    <property type="entry name" value="Cytochrome c oxidase-like, subunit I domain"/>
    <property type="match status" value="1"/>
</dbReference>
<evidence type="ECO:0000256" key="1">
    <source>
        <dbReference type="ARBA" id="ARBA00001971"/>
    </source>
</evidence>
<dbReference type="EMBL" id="JAANHZ010000289">
    <property type="protein sequence ID" value="KAG5312845.1"/>
    <property type="molecule type" value="Genomic_DNA"/>
</dbReference>
<evidence type="ECO:0000256" key="14">
    <source>
        <dbReference type="RuleBase" id="RU000369"/>
    </source>
</evidence>
<name>A0A836JGV1_9HYME</name>
<protein>
    <recommendedName>
        <fullName evidence="6 14">Cytochrome c oxidase subunit 1</fullName>
        <ecNumber evidence="14">7.1.1.9</ecNumber>
    </recommendedName>
</protein>
<dbReference type="EC" id="7.1.1.9" evidence="14"/>
<comment type="similarity">
    <text evidence="4 14">Belongs to the heme-copper respiratory oxidase family.</text>
</comment>
<evidence type="ECO:0000256" key="12">
    <source>
        <dbReference type="ARBA" id="ARBA00023128"/>
    </source>
</evidence>
<keyword evidence="18" id="KW-1185">Reference proteome</keyword>
<keyword evidence="11 14" id="KW-0249">Electron transport</keyword>
<evidence type="ECO:0000256" key="13">
    <source>
        <dbReference type="ARBA" id="ARBA00049512"/>
    </source>
</evidence>
<comment type="catalytic activity">
    <reaction evidence="13">
        <text>4 Fe(II)-[cytochrome c] + O2 + 8 H(+)(in) = 4 Fe(III)-[cytochrome c] + 2 H2O + 4 H(+)(out)</text>
        <dbReference type="Rhea" id="RHEA:11436"/>
        <dbReference type="Rhea" id="RHEA-COMP:10350"/>
        <dbReference type="Rhea" id="RHEA-COMP:14399"/>
        <dbReference type="ChEBI" id="CHEBI:15377"/>
        <dbReference type="ChEBI" id="CHEBI:15378"/>
        <dbReference type="ChEBI" id="CHEBI:15379"/>
        <dbReference type="ChEBI" id="CHEBI:29033"/>
        <dbReference type="ChEBI" id="CHEBI:29034"/>
        <dbReference type="EC" id="7.1.1.9"/>
    </reaction>
    <physiologicalReaction direction="left-to-right" evidence="13">
        <dbReference type="Rhea" id="RHEA:11437"/>
    </physiologicalReaction>
</comment>
<feature type="non-terminal residue" evidence="17">
    <location>
        <position position="1"/>
    </location>
</feature>
<feature type="transmembrane region" description="Helical" evidence="15">
    <location>
        <begin position="295"/>
        <end position="317"/>
    </location>
</feature>
<dbReference type="PANTHER" id="PTHR10422:SF18">
    <property type="entry name" value="CYTOCHROME C OXIDASE SUBUNIT 1"/>
    <property type="match status" value="1"/>
</dbReference>
<evidence type="ECO:0000256" key="7">
    <source>
        <dbReference type="ARBA" id="ARBA00022660"/>
    </source>
</evidence>
<dbReference type="InterPro" id="IPR023616">
    <property type="entry name" value="Cyt_c_oxase-like_su1_dom"/>
</dbReference>
<keyword evidence="9 14" id="KW-0999">Mitochondrion inner membrane</keyword>
<keyword evidence="7 14" id="KW-0679">Respiratory chain</keyword>
<evidence type="ECO:0000256" key="10">
    <source>
        <dbReference type="ARBA" id="ARBA00022967"/>
    </source>
</evidence>
<dbReference type="PROSITE" id="PS50855">
    <property type="entry name" value="COX1"/>
    <property type="match status" value="1"/>
</dbReference>
<dbReference type="GO" id="GO:0046872">
    <property type="term" value="F:metal ion binding"/>
    <property type="evidence" value="ECO:0007669"/>
    <property type="project" value="UniProtKB-KW"/>
</dbReference>
<organism evidence="17 18">
    <name type="scientific">Acromyrmex insinuator</name>
    <dbReference type="NCBI Taxonomy" id="230686"/>
    <lineage>
        <taxon>Eukaryota</taxon>
        <taxon>Metazoa</taxon>
        <taxon>Ecdysozoa</taxon>
        <taxon>Arthropoda</taxon>
        <taxon>Hexapoda</taxon>
        <taxon>Insecta</taxon>
        <taxon>Pterygota</taxon>
        <taxon>Neoptera</taxon>
        <taxon>Endopterygota</taxon>
        <taxon>Hymenoptera</taxon>
        <taxon>Apocrita</taxon>
        <taxon>Aculeata</taxon>
        <taxon>Formicoidea</taxon>
        <taxon>Formicidae</taxon>
        <taxon>Myrmicinae</taxon>
        <taxon>Acromyrmex</taxon>
    </lineage>
</organism>
<dbReference type="PRINTS" id="PR01165">
    <property type="entry name" value="CYCOXIDASEI"/>
</dbReference>
<feature type="transmembrane region" description="Helical" evidence="15">
    <location>
        <begin position="244"/>
        <end position="263"/>
    </location>
</feature>
<dbReference type="InterPro" id="IPR000883">
    <property type="entry name" value="Cyt_C_Oxase_1"/>
</dbReference>
<dbReference type="AlphaFoldDB" id="A0A836JGV1"/>
<feature type="domain" description="Cytochrome oxidase subunit I profile" evidence="16">
    <location>
        <begin position="217"/>
        <end position="319"/>
    </location>
</feature>
<keyword evidence="14 15" id="KW-0812">Transmembrane</keyword>
<sequence length="495" mass="56670">KVTNSNKIYLGYNINITPDIFNESFDIRNINEHWLINLSNINISDKAIMVLQLALLGQHFNLPNNLVNKEVITCEFIKHVEGNLFKSDTSKNIRNETVQILKSINKCNIKSFENTVLNEDVAEVKRLISENTDILITKADKGNTTVVLSRDSYKEKIYDILNDHSTYILIKKGPTNKITSEIGNLLKYWKSKVYIDSNVYKKLYVSDDEPLIADPILGYPELGSCRSSINNYQIYNSLITNHAFIINFFIVVPFIIGGFRNLLVPLKLGSPDNPLFPPPLISNIFHRGPSIDLTIFSLHIAGISSILGAINFIFTILNIHQKPVYEQLTTDDLLTRCIGGFTQNCNESFNSTVWAMAPILITKADKGNTTVMNRENYREKMYEILNDQTIYKVIDKDSTNKINLEIRNLLKNWKNKGYINPSIYKKLYVSDSELKIFKQIFDMTMGSPLSPIPANIVLQDVEQENNDSRRKHHLCIKNYQFGEIFKLFFESSIST</sequence>
<dbReference type="GO" id="GO:0006119">
    <property type="term" value="P:oxidative phosphorylation"/>
    <property type="evidence" value="ECO:0007669"/>
    <property type="project" value="UniProtKB-UniPathway"/>
</dbReference>
<evidence type="ECO:0000256" key="9">
    <source>
        <dbReference type="ARBA" id="ARBA00022792"/>
    </source>
</evidence>
<dbReference type="GO" id="GO:0005743">
    <property type="term" value="C:mitochondrial inner membrane"/>
    <property type="evidence" value="ECO:0007669"/>
    <property type="project" value="UniProtKB-SubCell"/>
</dbReference>
<dbReference type="InterPro" id="IPR036927">
    <property type="entry name" value="Cyt_c_oxase-like_su1_sf"/>
</dbReference>
<dbReference type="PANTHER" id="PTHR10422">
    <property type="entry name" value="CYTOCHROME C OXIDASE SUBUNIT 1"/>
    <property type="match status" value="1"/>
</dbReference>
<dbReference type="UniPathway" id="UPA00705"/>
<keyword evidence="14" id="KW-0408">Iron</keyword>
<keyword evidence="14" id="KW-0349">Heme</keyword>
<gene>
    <name evidence="17" type="primary">Coi_0</name>
    <name evidence="17" type="ORF">G6Z75_0009755</name>
</gene>
<keyword evidence="14" id="KW-0186">Copper</keyword>
<evidence type="ECO:0000256" key="4">
    <source>
        <dbReference type="ARBA" id="ARBA00009578"/>
    </source>
</evidence>
<proteinExistence type="inferred from homology"/>
<comment type="subunit">
    <text evidence="5">Component of the cytochrome c oxidase (complex IV, CIV), a multisubunit enzyme composed of a catalytic core of 3 subunits and several supernumerary subunits. The complex exists as a monomer or a dimer and forms supercomplexes (SCs) in the inner mitochondrial membrane with ubiquinol-cytochrome c oxidoreductase (cytochrome b-c1 complex, complex III, CIII).</text>
</comment>
<dbReference type="GO" id="GO:0015990">
    <property type="term" value="P:electron transport coupled proton transport"/>
    <property type="evidence" value="ECO:0007669"/>
    <property type="project" value="TreeGrafter"/>
</dbReference>
<dbReference type="Proteomes" id="UP000667349">
    <property type="component" value="Unassembled WGS sequence"/>
</dbReference>
<keyword evidence="10" id="KW-1278">Translocase</keyword>
<evidence type="ECO:0000256" key="5">
    <source>
        <dbReference type="ARBA" id="ARBA00011164"/>
    </source>
</evidence>
<evidence type="ECO:0000313" key="17">
    <source>
        <dbReference type="EMBL" id="KAG5312845.1"/>
    </source>
</evidence>
<evidence type="ECO:0000256" key="15">
    <source>
        <dbReference type="SAM" id="Phobius"/>
    </source>
</evidence>